<comment type="caution">
    <text evidence="1">The sequence shown here is derived from an EMBL/GenBank/DDBJ whole genome shotgun (WGS) entry which is preliminary data.</text>
</comment>
<dbReference type="PANTHER" id="PTHR20961:SF140">
    <property type="entry name" value="GLYCOSYLTRANSFERASE"/>
    <property type="match status" value="1"/>
</dbReference>
<proteinExistence type="predicted"/>
<keyword evidence="2" id="KW-1185">Reference proteome</keyword>
<dbReference type="EMBL" id="JALLPB020000233">
    <property type="protein sequence ID" value="KAL3811807.1"/>
    <property type="molecule type" value="Genomic_DNA"/>
</dbReference>
<name>A0ABD3RHJ6_9STRA</name>
<gene>
    <name evidence="1" type="ORF">ACHAXA_006787</name>
</gene>
<reference evidence="1 2" key="1">
    <citation type="submission" date="2024-10" db="EMBL/GenBank/DDBJ databases">
        <title>Updated reference genomes for cyclostephanoid diatoms.</title>
        <authorList>
            <person name="Roberts W.R."/>
            <person name="Alverson A.J."/>
        </authorList>
    </citation>
    <scope>NUCLEOTIDE SEQUENCE [LARGE SCALE GENOMIC DNA]</scope>
    <source>
        <strain evidence="1 2">AJA228-03</strain>
    </source>
</reference>
<sequence length="506" mass="59361">MARHARYMRKFASLPQISSPRHPRSNAASRRGREFWDRTDESGCFHIDGVCNWKDGWFYGPDEGEAYGYYYQPTATLLGTVSEDIDILDWNDLNDFDVDERIQFNISHDSRDTYDDVACSFSSTPIHLVAQSAYNDMMGEFYTRTIRGLNRWMRDYYPRGSEDDVRIYVHFVERHDILEGHRLFLGGLPNDNRFESFLALMPRNDTCRCFRKLVLCGYRMENVTAFRSDNNSKIFPDDPHRCNPTFKERLRGKVDLNDPNGIVFKPETIIPNPKTDCDECRDIAYRELRSDLMKSHSMRYQNLDDKIRLHRRRILIELGLIGNDIIDADGWKLVGLARRKSRRLWLNIDDIMSMCKEYFGRHRVACILVDVEEAQSPEEQLIMHRSLHAFIGVHGAQLTQGVLLPRHGYILELLPWIPPYTLGGWTASTDGPTPLGEIFHNTDINHYGYSLSRESTPLCSHVDIMYEEGTRLCLTNQENEGRFNWDVRDFIVPTEHYYHNRRRHRW</sequence>
<evidence type="ECO:0000313" key="2">
    <source>
        <dbReference type="Proteomes" id="UP001530377"/>
    </source>
</evidence>
<dbReference type="AlphaFoldDB" id="A0ABD3RHJ6"/>
<dbReference type="PANTHER" id="PTHR20961">
    <property type="entry name" value="GLYCOSYLTRANSFERASE"/>
    <property type="match status" value="1"/>
</dbReference>
<accession>A0ABD3RHJ6</accession>
<dbReference type="InterPro" id="IPR007657">
    <property type="entry name" value="Glycosyltransferase_61"/>
</dbReference>
<dbReference type="Proteomes" id="UP001530377">
    <property type="component" value="Unassembled WGS sequence"/>
</dbReference>
<organism evidence="1 2">
    <name type="scientific">Cyclostephanos tholiformis</name>
    <dbReference type="NCBI Taxonomy" id="382380"/>
    <lineage>
        <taxon>Eukaryota</taxon>
        <taxon>Sar</taxon>
        <taxon>Stramenopiles</taxon>
        <taxon>Ochrophyta</taxon>
        <taxon>Bacillariophyta</taxon>
        <taxon>Coscinodiscophyceae</taxon>
        <taxon>Thalassiosirophycidae</taxon>
        <taxon>Stephanodiscales</taxon>
        <taxon>Stephanodiscaceae</taxon>
        <taxon>Cyclostephanos</taxon>
    </lineage>
</organism>
<protein>
    <submittedName>
        <fullName evidence="1">Uncharacterized protein</fullName>
    </submittedName>
</protein>
<evidence type="ECO:0000313" key="1">
    <source>
        <dbReference type="EMBL" id="KAL3811807.1"/>
    </source>
</evidence>